<organism evidence="1 2">
    <name type="scientific">Mycobacteroides chelonae</name>
    <name type="common">Mycobacterium chelonae</name>
    <dbReference type="NCBI Taxonomy" id="1774"/>
    <lineage>
        <taxon>Bacteria</taxon>
        <taxon>Bacillati</taxon>
        <taxon>Actinomycetota</taxon>
        <taxon>Actinomycetes</taxon>
        <taxon>Mycobacteriales</taxon>
        <taxon>Mycobacteriaceae</taxon>
        <taxon>Mycobacteroides</taxon>
    </lineage>
</organism>
<dbReference type="EMBL" id="MLIQ01000042">
    <property type="protein sequence ID" value="OHU47391.1"/>
    <property type="molecule type" value="Genomic_DNA"/>
</dbReference>
<proteinExistence type="predicted"/>
<dbReference type="Proteomes" id="UP000180043">
    <property type="component" value="Unassembled WGS sequence"/>
</dbReference>
<dbReference type="AlphaFoldDB" id="A0A1S1LGI6"/>
<protein>
    <submittedName>
        <fullName evidence="1">Uncharacterized protein</fullName>
    </submittedName>
</protein>
<name>A0A1S1LGI6_MYCCH</name>
<evidence type="ECO:0000313" key="1">
    <source>
        <dbReference type="EMBL" id="OHU47391.1"/>
    </source>
</evidence>
<reference evidence="1 2" key="1">
    <citation type="submission" date="2016-10" db="EMBL/GenBank/DDBJ databases">
        <title>Evaluation of Human, Veterinary and Environmental Mycobacterium chelonae Isolates by Core Genome Phylogenomic Analysis, Targeted Gene Comparison, and Anti-microbial Susceptibility Patterns: A Tale of Mistaken Identities.</title>
        <authorList>
            <person name="Fogelson S.B."/>
            <person name="Camus A.C."/>
            <person name="Lorenz W."/>
            <person name="Vasireddy R."/>
            <person name="Vasireddy S."/>
            <person name="Smith T."/>
            <person name="Brown-Elliott B.A."/>
            <person name="Wallace R.J.Jr."/>
            <person name="Hasan N.A."/>
            <person name="Reischl U."/>
            <person name="Sanchez S."/>
        </authorList>
    </citation>
    <scope>NUCLEOTIDE SEQUENCE [LARGE SCALE GENOMIC DNA]</scope>
    <source>
        <strain evidence="1 2">15515</strain>
    </source>
</reference>
<gene>
    <name evidence="1" type="ORF">BKG82_27675</name>
</gene>
<evidence type="ECO:0000313" key="2">
    <source>
        <dbReference type="Proteomes" id="UP000180043"/>
    </source>
</evidence>
<accession>A0A1S1LGI6</accession>
<comment type="caution">
    <text evidence="1">The sequence shown here is derived from an EMBL/GenBank/DDBJ whole genome shotgun (WGS) entry which is preliminary data.</text>
</comment>
<sequence>MDAELHIRAAIDQSISAIPNLLTAVHIEKFTLHERLVTHTQPEVAARIAAVLPQTLKSRNCALLSLPTVGPDDFGGIGIRIPLTDQPWADAEICIDVRSRVLGLVGLPSRLPIQDASTLAAALIADESVVLESARRKF</sequence>